<feature type="region of interest" description="Disordered" evidence="1">
    <location>
        <begin position="420"/>
        <end position="442"/>
    </location>
</feature>
<dbReference type="Pfam" id="PF03407">
    <property type="entry name" value="Nucleotid_trans"/>
    <property type="match status" value="1"/>
</dbReference>
<keyword evidence="2" id="KW-0812">Transmembrane</keyword>
<dbReference type="PANTHER" id="PTHR47032">
    <property type="entry name" value="UDP-D-XYLOSE:L-FUCOSE ALPHA-1,3-D-XYLOSYLTRANSFERASE-RELATED"/>
    <property type="match status" value="1"/>
</dbReference>
<dbReference type="Proteomes" id="UP000095751">
    <property type="component" value="Unassembled WGS sequence"/>
</dbReference>
<keyword evidence="2" id="KW-1133">Transmembrane helix</keyword>
<accession>A0A1E7FZE6</accession>
<name>A0A1E7FZE6_9STRA</name>
<protein>
    <recommendedName>
        <fullName evidence="3">Nucleotide-diphospho-sugar transferase domain-containing protein</fullName>
    </recommendedName>
</protein>
<dbReference type="EMBL" id="KV784353">
    <property type="protein sequence ID" value="OEU23515.1"/>
    <property type="molecule type" value="Genomic_DNA"/>
</dbReference>
<organism evidence="4 5">
    <name type="scientific">Fragilariopsis cylindrus CCMP1102</name>
    <dbReference type="NCBI Taxonomy" id="635003"/>
    <lineage>
        <taxon>Eukaryota</taxon>
        <taxon>Sar</taxon>
        <taxon>Stramenopiles</taxon>
        <taxon>Ochrophyta</taxon>
        <taxon>Bacillariophyta</taxon>
        <taxon>Bacillariophyceae</taxon>
        <taxon>Bacillariophycidae</taxon>
        <taxon>Bacillariales</taxon>
        <taxon>Bacillariaceae</taxon>
        <taxon>Fragilariopsis</taxon>
    </lineage>
</organism>
<keyword evidence="2" id="KW-0472">Membrane</keyword>
<evidence type="ECO:0000313" key="5">
    <source>
        <dbReference type="Proteomes" id="UP000095751"/>
    </source>
</evidence>
<dbReference type="GO" id="GO:0005794">
    <property type="term" value="C:Golgi apparatus"/>
    <property type="evidence" value="ECO:0007669"/>
    <property type="project" value="TreeGrafter"/>
</dbReference>
<feature type="transmembrane region" description="Helical" evidence="2">
    <location>
        <begin position="74"/>
        <end position="94"/>
    </location>
</feature>
<evidence type="ECO:0000313" key="4">
    <source>
        <dbReference type="EMBL" id="OEU23515.1"/>
    </source>
</evidence>
<feature type="domain" description="Nucleotide-diphospho-sugar transferase" evidence="3">
    <location>
        <begin position="295"/>
        <end position="374"/>
    </location>
</feature>
<evidence type="ECO:0000259" key="3">
    <source>
        <dbReference type="Pfam" id="PF03407"/>
    </source>
</evidence>
<feature type="compositionally biased region" description="Low complexity" evidence="1">
    <location>
        <begin position="1"/>
        <end position="35"/>
    </location>
</feature>
<feature type="compositionally biased region" description="Low complexity" evidence="1">
    <location>
        <begin position="429"/>
        <end position="438"/>
    </location>
</feature>
<gene>
    <name evidence="4" type="ORF">FRACYDRAFT_233685</name>
</gene>
<reference evidence="4 5" key="1">
    <citation type="submission" date="2016-09" db="EMBL/GenBank/DDBJ databases">
        <title>Extensive genetic diversity and differential bi-allelic expression allows diatom success in the polar Southern Ocean.</title>
        <authorList>
            <consortium name="DOE Joint Genome Institute"/>
            <person name="Mock T."/>
            <person name="Otillar R.P."/>
            <person name="Strauss J."/>
            <person name="Dupont C."/>
            <person name="Frickenhaus S."/>
            <person name="Maumus F."/>
            <person name="Mcmullan M."/>
            <person name="Sanges R."/>
            <person name="Schmutz J."/>
            <person name="Toseland A."/>
            <person name="Valas R."/>
            <person name="Veluchamy A."/>
            <person name="Ward B.J."/>
            <person name="Allen A."/>
            <person name="Barry K."/>
            <person name="Falciatore A."/>
            <person name="Ferrante M."/>
            <person name="Fortunato A.E."/>
            <person name="Gloeckner G."/>
            <person name="Gruber A."/>
            <person name="Hipkin R."/>
            <person name="Janech M."/>
            <person name="Kroth P."/>
            <person name="Leese F."/>
            <person name="Lindquist E."/>
            <person name="Lyon B.R."/>
            <person name="Martin J."/>
            <person name="Mayer C."/>
            <person name="Parker M."/>
            <person name="Quesneville H."/>
            <person name="Raymond J."/>
            <person name="Uhlig C."/>
            <person name="Valentin K.U."/>
            <person name="Worden A.Z."/>
            <person name="Armbrust E.V."/>
            <person name="Bowler C."/>
            <person name="Green B."/>
            <person name="Moulton V."/>
            <person name="Van Oosterhout C."/>
            <person name="Grigoriev I."/>
        </authorList>
    </citation>
    <scope>NUCLEOTIDE SEQUENCE [LARGE SCALE GENOMIC DNA]</scope>
    <source>
        <strain evidence="4 5">CCMP1102</strain>
    </source>
</reference>
<dbReference type="GO" id="GO:0016757">
    <property type="term" value="F:glycosyltransferase activity"/>
    <property type="evidence" value="ECO:0007669"/>
    <property type="project" value="TreeGrafter"/>
</dbReference>
<dbReference type="PANTHER" id="PTHR47032:SF1">
    <property type="entry name" value="UDP-D-XYLOSE:L-FUCOSE ALPHA-1,3-D-XYLOSYLTRANSFERASE-RELATED"/>
    <property type="match status" value="1"/>
</dbReference>
<dbReference type="OrthoDB" id="46497at2759"/>
<dbReference type="InParanoid" id="A0A1E7FZE6"/>
<keyword evidence="5" id="KW-1185">Reference proteome</keyword>
<evidence type="ECO:0000256" key="2">
    <source>
        <dbReference type="SAM" id="Phobius"/>
    </source>
</evidence>
<dbReference type="KEGG" id="fcy:FRACYDRAFT_233685"/>
<proteinExistence type="predicted"/>
<evidence type="ECO:0000256" key="1">
    <source>
        <dbReference type="SAM" id="MobiDB-lite"/>
    </source>
</evidence>
<sequence length="528" mass="59915">MARNNNNKNNKKSSSSSSRFQSKRMMISSSSSFSNRKNKDKNKTNNDVGDDNDGEFTFCCLLQQLRGCCQRPATALRTFFVLFLFLMTLTNIGLHSHYTTTTATTYYHDINIDLPSRQIRIKNEKNSTIMSHNSSFIDDGGGIDGGGIDDGIIVSKSDDKVLVQKSTMTMKNSSSLSLSELSSETKTKTKIIGFSDTNYKEIALKWYKELELLGYTNHMIVAHDVPTENYLKEQIGITIRYDTIHANANANANQQESSNNNFTTSITIDKCAKDSSSYDNQYPIGKRNQIYRRRLFGSRWNYILKQLQQNYNVLVTDVDNVFLKYKNMMEFENSNYDSYFAYGGTIDTFPRNIYKKMGFTICGGMSWLRGSSPGVIEIVKTIITRCGCETTFNCHCSCDDQVILNSIMLTEPIYKVKWDDDDHDDDNNNDSSSNRGNNGTKITKIKIPMKEEDINWNSMTGTVLKTGHRVKIWDRHTAFRRQYDPNEINMICPDTKKSWIAMPSGIDRMKVKELWMEGCGGIGGTGGA</sequence>
<feature type="region of interest" description="Disordered" evidence="1">
    <location>
        <begin position="1"/>
        <end position="48"/>
    </location>
</feature>
<dbReference type="InterPro" id="IPR052636">
    <property type="entry name" value="UDP-D-xylose:L-fucose_XylT"/>
</dbReference>
<dbReference type="AlphaFoldDB" id="A0A1E7FZE6"/>
<dbReference type="InterPro" id="IPR005069">
    <property type="entry name" value="Nucl-diP-sugar_transferase"/>
</dbReference>